<dbReference type="eggNOG" id="COG5499">
    <property type="taxonomic scope" value="Bacteria"/>
</dbReference>
<dbReference type="Proteomes" id="UP000002774">
    <property type="component" value="Chromosome"/>
</dbReference>
<dbReference type="GO" id="GO:0003677">
    <property type="term" value="F:DNA binding"/>
    <property type="evidence" value="ECO:0007669"/>
    <property type="project" value="InterPro"/>
</dbReference>
<dbReference type="RefSeq" id="WP_008507820.1">
    <property type="nucleotide sequence ID" value="NZ_CM001403.1"/>
</dbReference>
<evidence type="ECO:0000313" key="3">
    <source>
        <dbReference type="Proteomes" id="UP000002774"/>
    </source>
</evidence>
<reference evidence="2" key="1">
    <citation type="submission" date="2011-09" db="EMBL/GenBank/DDBJ databases">
        <title>The permanent draft genome of Mucilaginibacter paludis DSM 18603.</title>
        <authorList>
            <consortium name="US DOE Joint Genome Institute (JGI-PGF)"/>
            <person name="Lucas S."/>
            <person name="Han J."/>
            <person name="Lapidus A."/>
            <person name="Bruce D."/>
            <person name="Goodwin L."/>
            <person name="Pitluck S."/>
            <person name="Peters L."/>
            <person name="Kyrpides N."/>
            <person name="Mavromatis K."/>
            <person name="Ivanova N."/>
            <person name="Mikhailova N."/>
            <person name="Held B."/>
            <person name="Detter J.C."/>
            <person name="Tapia R."/>
            <person name="Han C."/>
            <person name="Land M."/>
            <person name="Hauser L."/>
            <person name="Markowitz V."/>
            <person name="Cheng J.-F."/>
            <person name="Hugenholtz P."/>
            <person name="Woyke T."/>
            <person name="Wu D."/>
            <person name="Tindall B."/>
            <person name="Brambilla E."/>
            <person name="Klenk H.-P."/>
            <person name="Eisen J.A."/>
        </authorList>
    </citation>
    <scope>NUCLEOTIDE SEQUENCE [LARGE SCALE GENOMIC DNA]</scope>
    <source>
        <strain evidence="2">DSM 18603</strain>
    </source>
</reference>
<dbReference type="CDD" id="cd00093">
    <property type="entry name" value="HTH_XRE"/>
    <property type="match status" value="1"/>
</dbReference>
<evidence type="ECO:0000259" key="1">
    <source>
        <dbReference type="PROSITE" id="PS50943"/>
    </source>
</evidence>
<dbReference type="Gene3D" id="1.10.260.40">
    <property type="entry name" value="lambda repressor-like DNA-binding domains"/>
    <property type="match status" value="1"/>
</dbReference>
<sequence length="128" mass="15049">MMRKEKLTITDKNYYKTMRAIYDLMNQGEDHLTEADVEKLKEMTVAAERYEDEILKLKPVQQPQSLTEIVELFMYENKLSQAKLADKLGIGKPKLSQILTGKRQPDIFFLKALYNKLNIDPRFILEHI</sequence>
<dbReference type="InterPro" id="IPR001387">
    <property type="entry name" value="Cro/C1-type_HTH"/>
</dbReference>
<keyword evidence="3" id="KW-1185">Reference proteome</keyword>
<dbReference type="Pfam" id="PF01381">
    <property type="entry name" value="HTH_3"/>
    <property type="match status" value="1"/>
</dbReference>
<dbReference type="HOGENOM" id="CLU_161180_0_0_10"/>
<feature type="domain" description="HTH cro/C1-type" evidence="1">
    <location>
        <begin position="76"/>
        <end position="124"/>
    </location>
</feature>
<dbReference type="AlphaFoldDB" id="H1YGY0"/>
<dbReference type="STRING" id="714943.Mucpa_3285"/>
<dbReference type="SUPFAM" id="SSF47413">
    <property type="entry name" value="lambda repressor-like DNA-binding domains"/>
    <property type="match status" value="1"/>
</dbReference>
<dbReference type="InterPro" id="IPR010982">
    <property type="entry name" value="Lambda_DNA-bd_dom_sf"/>
</dbReference>
<dbReference type="SMART" id="SM00530">
    <property type="entry name" value="HTH_XRE"/>
    <property type="match status" value="1"/>
</dbReference>
<accession>H1YGY0</accession>
<evidence type="ECO:0000313" key="2">
    <source>
        <dbReference type="EMBL" id="EHQ27389.1"/>
    </source>
</evidence>
<dbReference type="PROSITE" id="PS50943">
    <property type="entry name" value="HTH_CROC1"/>
    <property type="match status" value="1"/>
</dbReference>
<dbReference type="EMBL" id="CM001403">
    <property type="protein sequence ID" value="EHQ27389.1"/>
    <property type="molecule type" value="Genomic_DNA"/>
</dbReference>
<name>H1YGY0_9SPHI</name>
<organism evidence="2 3">
    <name type="scientific">Mucilaginibacter paludis DSM 18603</name>
    <dbReference type="NCBI Taxonomy" id="714943"/>
    <lineage>
        <taxon>Bacteria</taxon>
        <taxon>Pseudomonadati</taxon>
        <taxon>Bacteroidota</taxon>
        <taxon>Sphingobacteriia</taxon>
        <taxon>Sphingobacteriales</taxon>
        <taxon>Sphingobacteriaceae</taxon>
        <taxon>Mucilaginibacter</taxon>
    </lineage>
</organism>
<protein>
    <submittedName>
        <fullName evidence="2">Helix-turn-helix domain protein</fullName>
    </submittedName>
</protein>
<proteinExistence type="predicted"/>
<gene>
    <name evidence="2" type="ORF">Mucpa_3285</name>
</gene>